<dbReference type="PROSITE" id="PS00036">
    <property type="entry name" value="BZIP_BASIC"/>
    <property type="match status" value="1"/>
</dbReference>
<dbReference type="STRING" id="644358.A0A0C4E550"/>
<dbReference type="InterPro" id="IPR004827">
    <property type="entry name" value="bZIP"/>
</dbReference>
<evidence type="ECO:0000259" key="6">
    <source>
        <dbReference type="PROSITE" id="PS50217"/>
    </source>
</evidence>
<dbReference type="Gene3D" id="1.10.238.100">
    <property type="entry name" value="YAP1 redox domain. Chain B"/>
    <property type="match status" value="1"/>
</dbReference>
<dbReference type="GO" id="GO:0005737">
    <property type="term" value="C:cytoplasm"/>
    <property type="evidence" value="ECO:0007669"/>
    <property type="project" value="UniProtKB-SubCell"/>
</dbReference>
<evidence type="ECO:0000256" key="4">
    <source>
        <dbReference type="ARBA" id="ARBA00038132"/>
    </source>
</evidence>
<dbReference type="GO" id="GO:0034599">
    <property type="term" value="P:cellular response to oxidative stress"/>
    <property type="evidence" value="ECO:0007669"/>
    <property type="project" value="UniProtKB-ARBA"/>
</dbReference>
<feature type="compositionally biased region" description="Low complexity" evidence="5">
    <location>
        <begin position="360"/>
        <end position="373"/>
    </location>
</feature>
<dbReference type="OrthoDB" id="5380163at2759"/>
<proteinExistence type="inferred from homology"/>
<dbReference type="InterPro" id="IPR046347">
    <property type="entry name" value="bZIP_sf"/>
</dbReference>
<feature type="compositionally biased region" description="Low complexity" evidence="5">
    <location>
        <begin position="32"/>
        <end position="55"/>
    </location>
</feature>
<dbReference type="EMBL" id="GL876971">
    <property type="protein sequence ID" value="KLU88627.1"/>
    <property type="molecule type" value="Genomic_DNA"/>
</dbReference>
<reference evidence="8" key="5">
    <citation type="submission" date="2015-06" db="UniProtKB">
        <authorList>
            <consortium name="EnsemblFungi"/>
        </authorList>
    </citation>
    <scope>IDENTIFICATION</scope>
    <source>
        <strain evidence="8">ATCC 64411</strain>
    </source>
</reference>
<dbReference type="FunFam" id="1.20.5.170:FF:000067">
    <property type="entry name" value="BZIP transcription factor"/>
    <property type="match status" value="1"/>
</dbReference>
<feature type="compositionally biased region" description="Basic and acidic residues" evidence="5">
    <location>
        <begin position="136"/>
        <end position="147"/>
    </location>
</feature>
<evidence type="ECO:0000256" key="2">
    <source>
        <dbReference type="ARBA" id="ARBA00004496"/>
    </source>
</evidence>
<sequence>MTSTGDVRRDFFLTPQQQSLLFAALNSNRASNSAATANAGNAPSFSPSSFTKSPSGAGDALSLNESPFIDYDYSFDAGDTSFDDSLYDNTADNLKMIGDLPATGAAPESTTGASEGNDSPEKRSHPDDEDEAQENGAKRRESTEKVPKKPGRKPLTSEPTSKRKAQNRAAQRAFRERKEKHVKDLEQKVEELEALSKNTSTENTNLRAEVDRLTLELQQYKKRLSLVASSRPQPAAASRSSTFGHPMVHNINDVNFQFEFPRFGSLPGPPVGKDATVATGRSPSFSQTPSLTNTPSNQGSPNDGYRDNATTNSSTGLDTQAKEDLAKLSGIFSPPLTNTNVAHASRGSVDSNFGVGGGASSSSPSASSTSHQGPNSSCGTSPEPYTQSPMGFKPVDTLTTIGEESTTPVTGNQDFGQFSSISMNDIDWLAQANNFQFDPQLFGDYREPQEHILGTNGTLGDNFFNDAWDVDFTTPFNVPISPVVPKKDLLAEIDAAKEADEPTEAKPELLTCNKIWEELQNCPKVQNGDFDLDGLCAELQKKAKCSGHGAVVDQKDFKNVMVKYLGKKDGEDPRCFKGLLSKPVEILPTSTESS</sequence>
<comment type="similarity">
    <text evidence="4">Belongs to the bZIP family. YAP subfamily.</text>
</comment>
<dbReference type="PANTHER" id="PTHR40621:SF6">
    <property type="entry name" value="AP-1-LIKE TRANSCRIPTION FACTOR YAP1-RELATED"/>
    <property type="match status" value="1"/>
</dbReference>
<dbReference type="PROSITE" id="PS50217">
    <property type="entry name" value="BZIP"/>
    <property type="match status" value="1"/>
</dbReference>
<dbReference type="VEuPathDB" id="FungiDB:MAPG_07612"/>
<dbReference type="OMA" id="LNMACGN"/>
<dbReference type="Gene3D" id="1.20.5.170">
    <property type="match status" value="1"/>
</dbReference>
<dbReference type="SUPFAM" id="SSF111430">
    <property type="entry name" value="YAP1 redox domain"/>
    <property type="match status" value="1"/>
</dbReference>
<dbReference type="GO" id="GO:0000976">
    <property type="term" value="F:transcription cis-regulatory region binding"/>
    <property type="evidence" value="ECO:0007669"/>
    <property type="project" value="InterPro"/>
</dbReference>
<dbReference type="Pfam" id="PF00170">
    <property type="entry name" value="bZIP_1"/>
    <property type="match status" value="1"/>
</dbReference>
<reference evidence="9" key="2">
    <citation type="submission" date="2010-05" db="EMBL/GenBank/DDBJ databases">
        <title>The genome sequence of Magnaporthe poae strain ATCC 64411.</title>
        <authorList>
            <person name="Ma L.-J."/>
            <person name="Dead R."/>
            <person name="Young S."/>
            <person name="Zeng Q."/>
            <person name="Koehrsen M."/>
            <person name="Alvarado L."/>
            <person name="Berlin A."/>
            <person name="Chapman S.B."/>
            <person name="Chen Z."/>
            <person name="Freedman E."/>
            <person name="Gellesch M."/>
            <person name="Goldberg J."/>
            <person name="Griggs A."/>
            <person name="Gujja S."/>
            <person name="Heilman E.R."/>
            <person name="Heiman D."/>
            <person name="Hepburn T."/>
            <person name="Howarth C."/>
            <person name="Jen D."/>
            <person name="Larson L."/>
            <person name="Mehta T."/>
            <person name="Neiman D."/>
            <person name="Pearson M."/>
            <person name="Roberts A."/>
            <person name="Saif S."/>
            <person name="Shea T."/>
            <person name="Shenoy N."/>
            <person name="Sisk P."/>
            <person name="Stolte C."/>
            <person name="Sykes S."/>
            <person name="Walk T."/>
            <person name="White J."/>
            <person name="Yandava C."/>
            <person name="Haas B."/>
            <person name="Nusbaum C."/>
            <person name="Birren B."/>
        </authorList>
    </citation>
    <scope>NUCLEOTIDE SEQUENCE [LARGE SCALE GENOMIC DNA]</scope>
    <source>
        <strain evidence="9">ATCC 64411 / 73-15</strain>
    </source>
</reference>
<protein>
    <recommendedName>
        <fullName evidence="6">BZIP domain-containing protein</fullName>
    </recommendedName>
</protein>
<keyword evidence="3" id="KW-0539">Nucleus</keyword>
<dbReference type="GO" id="GO:0090575">
    <property type="term" value="C:RNA polymerase II transcription regulator complex"/>
    <property type="evidence" value="ECO:0007669"/>
    <property type="project" value="TreeGrafter"/>
</dbReference>
<feature type="region of interest" description="Disordered" evidence="5">
    <location>
        <begin position="352"/>
        <end position="396"/>
    </location>
</feature>
<dbReference type="InterPro" id="IPR050936">
    <property type="entry name" value="AP-1-like"/>
</dbReference>
<reference evidence="8" key="4">
    <citation type="journal article" date="2015" name="G3 (Bethesda)">
        <title>Genome sequences of three phytopathogenic species of the Magnaporthaceae family of fungi.</title>
        <authorList>
            <person name="Okagaki L.H."/>
            <person name="Nunes C.C."/>
            <person name="Sailsbery J."/>
            <person name="Clay B."/>
            <person name="Brown D."/>
            <person name="John T."/>
            <person name="Oh Y."/>
            <person name="Young N."/>
            <person name="Fitzgerald M."/>
            <person name="Haas B.J."/>
            <person name="Zeng Q."/>
            <person name="Young S."/>
            <person name="Adiconis X."/>
            <person name="Fan L."/>
            <person name="Levin J.Z."/>
            <person name="Mitchell T.K."/>
            <person name="Okubara P.A."/>
            <person name="Farman M.L."/>
            <person name="Kohn L.M."/>
            <person name="Birren B."/>
            <person name="Ma L.-J."/>
            <person name="Dean R.A."/>
        </authorList>
    </citation>
    <scope>NUCLEOTIDE SEQUENCE</scope>
    <source>
        <strain evidence="8">ATCC 64411 / 73-15</strain>
    </source>
</reference>
<feature type="compositionally biased region" description="Polar residues" evidence="5">
    <location>
        <begin position="279"/>
        <end position="301"/>
    </location>
</feature>
<evidence type="ECO:0000313" key="7">
    <source>
        <dbReference type="EMBL" id="KLU88627.1"/>
    </source>
</evidence>
<reference evidence="7" key="3">
    <citation type="submission" date="2011-03" db="EMBL/GenBank/DDBJ databases">
        <title>Annotation of Magnaporthe poae ATCC 64411.</title>
        <authorList>
            <person name="Ma L.-J."/>
            <person name="Dead R."/>
            <person name="Young S.K."/>
            <person name="Zeng Q."/>
            <person name="Gargeya S."/>
            <person name="Fitzgerald M."/>
            <person name="Haas B."/>
            <person name="Abouelleil A."/>
            <person name="Alvarado L."/>
            <person name="Arachchi H.M."/>
            <person name="Berlin A."/>
            <person name="Brown A."/>
            <person name="Chapman S.B."/>
            <person name="Chen Z."/>
            <person name="Dunbar C."/>
            <person name="Freedman E."/>
            <person name="Gearin G."/>
            <person name="Gellesch M."/>
            <person name="Goldberg J."/>
            <person name="Griggs A."/>
            <person name="Gujja S."/>
            <person name="Heiman D."/>
            <person name="Howarth C."/>
            <person name="Larson L."/>
            <person name="Lui A."/>
            <person name="MacDonald P.J.P."/>
            <person name="Mehta T."/>
            <person name="Montmayeur A."/>
            <person name="Murphy C."/>
            <person name="Neiman D."/>
            <person name="Pearson M."/>
            <person name="Priest M."/>
            <person name="Roberts A."/>
            <person name="Saif S."/>
            <person name="Shea T."/>
            <person name="Shenoy N."/>
            <person name="Sisk P."/>
            <person name="Stolte C."/>
            <person name="Sykes S."/>
            <person name="Yandava C."/>
            <person name="Wortman J."/>
            <person name="Nusbaum C."/>
            <person name="Birren B."/>
        </authorList>
    </citation>
    <scope>NUCLEOTIDE SEQUENCE</scope>
    <source>
        <strain evidence="7">ATCC 64411</strain>
    </source>
</reference>
<accession>A0A0C4E550</accession>
<gene>
    <name evidence="7" type="ORF">MAPG_07612</name>
</gene>
<feature type="compositionally biased region" description="Basic and acidic residues" evidence="5">
    <location>
        <begin position="173"/>
        <end position="185"/>
    </location>
</feature>
<feature type="region of interest" description="Disordered" evidence="5">
    <location>
        <begin position="98"/>
        <end position="185"/>
    </location>
</feature>
<feature type="domain" description="BZIP" evidence="6">
    <location>
        <begin position="157"/>
        <end position="220"/>
    </location>
</feature>
<feature type="compositionally biased region" description="Polar residues" evidence="5">
    <location>
        <begin position="308"/>
        <end position="317"/>
    </location>
</feature>
<feature type="compositionally biased region" description="Polar residues" evidence="5">
    <location>
        <begin position="374"/>
        <end position="389"/>
    </location>
</feature>
<dbReference type="InterPro" id="IPR013910">
    <property type="entry name" value="TF_PAP1"/>
</dbReference>
<feature type="region of interest" description="Disordered" evidence="5">
    <location>
        <begin position="32"/>
        <end position="63"/>
    </location>
</feature>
<dbReference type="SUPFAM" id="SSF57959">
    <property type="entry name" value="Leucine zipper domain"/>
    <property type="match status" value="1"/>
</dbReference>
<evidence type="ECO:0000256" key="3">
    <source>
        <dbReference type="ARBA" id="ARBA00023242"/>
    </source>
</evidence>
<feature type="compositionally biased region" description="Polar residues" evidence="5">
    <location>
        <begin position="108"/>
        <end position="117"/>
    </location>
</feature>
<dbReference type="CDD" id="cd14688">
    <property type="entry name" value="bZIP_YAP"/>
    <property type="match status" value="1"/>
</dbReference>
<reference evidence="7" key="1">
    <citation type="submission" date="2010-05" db="EMBL/GenBank/DDBJ databases">
        <title>The Genome Sequence of Magnaporthe poae strain ATCC 64411.</title>
        <authorList>
            <consortium name="The Broad Institute Genome Sequencing Platform"/>
            <consortium name="Broad Institute Genome Sequencing Center for Infectious Disease"/>
            <person name="Ma L.-J."/>
            <person name="Dead R."/>
            <person name="Young S."/>
            <person name="Zeng Q."/>
            <person name="Koehrsen M."/>
            <person name="Alvarado L."/>
            <person name="Berlin A."/>
            <person name="Chapman S.B."/>
            <person name="Chen Z."/>
            <person name="Freedman E."/>
            <person name="Gellesch M."/>
            <person name="Goldberg J."/>
            <person name="Griggs A."/>
            <person name="Gujja S."/>
            <person name="Heilman E.R."/>
            <person name="Heiman D."/>
            <person name="Hepburn T."/>
            <person name="Howarth C."/>
            <person name="Jen D."/>
            <person name="Larson L."/>
            <person name="Mehta T."/>
            <person name="Neiman D."/>
            <person name="Pearson M."/>
            <person name="Roberts A."/>
            <person name="Saif S."/>
            <person name="Shea T."/>
            <person name="Shenoy N."/>
            <person name="Sisk P."/>
            <person name="Stolte C."/>
            <person name="Sykes S."/>
            <person name="Walk T."/>
            <person name="White J."/>
            <person name="Yandava C."/>
            <person name="Haas B."/>
            <person name="Nusbaum C."/>
            <person name="Birren B."/>
        </authorList>
    </citation>
    <scope>NUCLEOTIDE SEQUENCE</scope>
    <source>
        <strain evidence="7">ATCC 64411</strain>
    </source>
</reference>
<dbReference type="EMBL" id="ADBL01001845">
    <property type="status" value="NOT_ANNOTATED_CDS"/>
    <property type="molecule type" value="Genomic_DNA"/>
</dbReference>
<comment type="subcellular location">
    <subcellularLocation>
        <location evidence="2">Cytoplasm</location>
    </subcellularLocation>
    <subcellularLocation>
        <location evidence="1">Nucleus</location>
    </subcellularLocation>
</comment>
<keyword evidence="9" id="KW-1185">Reference proteome</keyword>
<dbReference type="PANTHER" id="PTHR40621">
    <property type="entry name" value="TRANSCRIPTION FACTOR KAPC-RELATED"/>
    <property type="match status" value="1"/>
</dbReference>
<dbReference type="Proteomes" id="UP000011715">
    <property type="component" value="Unassembled WGS sequence"/>
</dbReference>
<organism evidence="8 9">
    <name type="scientific">Magnaporthiopsis poae (strain ATCC 64411 / 73-15)</name>
    <name type="common">Kentucky bluegrass fungus</name>
    <name type="synonym">Magnaporthe poae</name>
    <dbReference type="NCBI Taxonomy" id="644358"/>
    <lineage>
        <taxon>Eukaryota</taxon>
        <taxon>Fungi</taxon>
        <taxon>Dikarya</taxon>
        <taxon>Ascomycota</taxon>
        <taxon>Pezizomycotina</taxon>
        <taxon>Sordariomycetes</taxon>
        <taxon>Sordariomycetidae</taxon>
        <taxon>Magnaporthales</taxon>
        <taxon>Magnaporthaceae</taxon>
        <taxon>Magnaporthiopsis</taxon>
    </lineage>
</organism>
<dbReference type="GO" id="GO:0001228">
    <property type="term" value="F:DNA-binding transcription activator activity, RNA polymerase II-specific"/>
    <property type="evidence" value="ECO:0007669"/>
    <property type="project" value="TreeGrafter"/>
</dbReference>
<evidence type="ECO:0000313" key="9">
    <source>
        <dbReference type="Proteomes" id="UP000011715"/>
    </source>
</evidence>
<dbReference type="InterPro" id="IPR023167">
    <property type="entry name" value="Yap1_redox_dom_sf"/>
</dbReference>
<dbReference type="SMART" id="SM00338">
    <property type="entry name" value="BRLZ"/>
    <property type="match status" value="1"/>
</dbReference>
<evidence type="ECO:0000256" key="1">
    <source>
        <dbReference type="ARBA" id="ARBA00004123"/>
    </source>
</evidence>
<dbReference type="eggNOG" id="ENOG502RPD7">
    <property type="taxonomic scope" value="Eukaryota"/>
</dbReference>
<dbReference type="AlphaFoldDB" id="A0A0C4E550"/>
<dbReference type="Pfam" id="PF08601">
    <property type="entry name" value="PAP1"/>
    <property type="match status" value="2"/>
</dbReference>
<evidence type="ECO:0000313" key="8">
    <source>
        <dbReference type="EnsemblFungi" id="MAPG_07612T0"/>
    </source>
</evidence>
<feature type="region of interest" description="Disordered" evidence="5">
    <location>
        <begin position="267"/>
        <end position="317"/>
    </location>
</feature>
<name>A0A0C4E550_MAGP6</name>
<evidence type="ECO:0000256" key="5">
    <source>
        <dbReference type="SAM" id="MobiDB-lite"/>
    </source>
</evidence>
<dbReference type="EnsemblFungi" id="MAPG_07612T0">
    <property type="protein sequence ID" value="MAPG_07612T0"/>
    <property type="gene ID" value="MAPG_07612"/>
</dbReference>